<keyword evidence="3" id="KW-1185">Reference proteome</keyword>
<keyword evidence="1" id="KW-0812">Transmembrane</keyword>
<gene>
    <name evidence="2" type="ORF">KAK11_03580</name>
</gene>
<dbReference type="EMBL" id="JAGQDG010000001">
    <property type="protein sequence ID" value="MBQ0934398.1"/>
    <property type="molecule type" value="Genomic_DNA"/>
</dbReference>
<protein>
    <recommendedName>
        <fullName evidence="4">HIT domain-containing protein</fullName>
    </recommendedName>
</protein>
<dbReference type="Proteomes" id="UP000672097">
    <property type="component" value="Unassembled WGS sequence"/>
</dbReference>
<comment type="caution">
    <text evidence="2">The sequence shown here is derived from an EMBL/GenBank/DDBJ whole genome shotgun (WGS) entry which is preliminary data.</text>
</comment>
<reference evidence="2 3" key="1">
    <citation type="submission" date="2021-04" db="EMBL/GenBank/DDBJ databases">
        <title>The genome sequence of type strain Ideonella paludis KCTC 32238.</title>
        <authorList>
            <person name="Liu Y."/>
        </authorList>
    </citation>
    <scope>NUCLEOTIDE SEQUENCE [LARGE SCALE GENOMIC DNA]</scope>
    <source>
        <strain evidence="2 3">KCTC 32238</strain>
    </source>
</reference>
<keyword evidence="1" id="KW-1133">Transmembrane helix</keyword>
<evidence type="ECO:0000313" key="2">
    <source>
        <dbReference type="EMBL" id="MBQ0934398.1"/>
    </source>
</evidence>
<name>A0ABS5DTD0_9BURK</name>
<evidence type="ECO:0000313" key="3">
    <source>
        <dbReference type="Proteomes" id="UP000672097"/>
    </source>
</evidence>
<proteinExistence type="predicted"/>
<organism evidence="2 3">
    <name type="scientific">Ideonella paludis</name>
    <dbReference type="NCBI Taxonomy" id="1233411"/>
    <lineage>
        <taxon>Bacteria</taxon>
        <taxon>Pseudomonadati</taxon>
        <taxon>Pseudomonadota</taxon>
        <taxon>Betaproteobacteria</taxon>
        <taxon>Burkholderiales</taxon>
        <taxon>Sphaerotilaceae</taxon>
        <taxon>Ideonella</taxon>
    </lineage>
</organism>
<evidence type="ECO:0008006" key="4">
    <source>
        <dbReference type="Google" id="ProtNLM"/>
    </source>
</evidence>
<evidence type="ECO:0000256" key="1">
    <source>
        <dbReference type="SAM" id="Phobius"/>
    </source>
</evidence>
<sequence length="125" mass="14557">MFNRREHRPAAYEERKCLLVSYRLPGLPYCYVLCSEQALDGQTLVDRGLWRFFMEEAQRLAYEDVGDPNAFMLIHSAPSAGARSNFHLHVFVLRHRWQKAWLYFVLAAKNLAQTILMAVGLNRRG</sequence>
<feature type="transmembrane region" description="Helical" evidence="1">
    <location>
        <begin position="101"/>
        <end position="121"/>
    </location>
</feature>
<accession>A0ABS5DTD0</accession>
<keyword evidence="1" id="KW-0472">Membrane</keyword>